<evidence type="ECO:0000256" key="1">
    <source>
        <dbReference type="SAM" id="MobiDB-lite"/>
    </source>
</evidence>
<feature type="transmembrane region" description="Helical" evidence="2">
    <location>
        <begin position="20"/>
        <end position="40"/>
    </location>
</feature>
<keyword evidence="4" id="KW-1185">Reference proteome</keyword>
<evidence type="ECO:0008006" key="5">
    <source>
        <dbReference type="Google" id="ProtNLM"/>
    </source>
</evidence>
<sequence>MFSKSKSIKSWSQSVSHAGIMNQIALALTVAVIVLIFMVMSKKETVIVVPPTFNEEITFVGNQASEAYKTGWGLFTANLAGNISERNQAFVVDTLRKMFRAKDADNFEHQLQAQVDALKVRGVRESFTSLDLIYNSDVDLVWVYGDKKTVSTRTGASTTQKWTYEIRITASNGMPKIDHFSQYSGAPETRSRVKAIKEANADKAERQEGEQLKPDDLDVPLPDDSIKDNK</sequence>
<comment type="caution">
    <text evidence="3">The sequence shown here is derived from an EMBL/GenBank/DDBJ whole genome shotgun (WGS) entry which is preliminary data.</text>
</comment>
<feature type="region of interest" description="Disordered" evidence="1">
    <location>
        <begin position="199"/>
        <end position="230"/>
    </location>
</feature>
<organism evidence="3 4">
    <name type="scientific">Photobacterium carnosum</name>
    <dbReference type="NCBI Taxonomy" id="2023717"/>
    <lineage>
        <taxon>Bacteria</taxon>
        <taxon>Pseudomonadati</taxon>
        <taxon>Pseudomonadota</taxon>
        <taxon>Gammaproteobacteria</taxon>
        <taxon>Vibrionales</taxon>
        <taxon>Vibrionaceae</taxon>
        <taxon>Photobacterium</taxon>
    </lineage>
</organism>
<evidence type="ECO:0000256" key="2">
    <source>
        <dbReference type="SAM" id="Phobius"/>
    </source>
</evidence>
<dbReference type="RefSeq" id="WP_101767492.1">
    <property type="nucleotide sequence ID" value="NZ_BPPU01000003.1"/>
</dbReference>
<evidence type="ECO:0000313" key="3">
    <source>
        <dbReference type="EMBL" id="PLC59290.1"/>
    </source>
</evidence>
<keyword evidence="2" id="KW-0472">Membrane</keyword>
<feature type="compositionally biased region" description="Basic and acidic residues" evidence="1">
    <location>
        <begin position="199"/>
        <end position="216"/>
    </location>
</feature>
<dbReference type="Pfam" id="PF05309">
    <property type="entry name" value="TraE"/>
    <property type="match status" value="1"/>
</dbReference>
<dbReference type="EMBL" id="NPIB01000002">
    <property type="protein sequence ID" value="PLC59290.1"/>
    <property type="molecule type" value="Genomic_DNA"/>
</dbReference>
<dbReference type="AlphaFoldDB" id="A0A2N4UW96"/>
<dbReference type="Proteomes" id="UP000234420">
    <property type="component" value="Unassembled WGS sequence"/>
</dbReference>
<gene>
    <name evidence="3" type="ORF">CIK00_03205</name>
</gene>
<protein>
    <recommendedName>
        <fullName evidence="5">Pilus assembly protein</fullName>
    </recommendedName>
</protein>
<name>A0A2N4UW96_9GAMM</name>
<keyword evidence="2" id="KW-1133">Transmembrane helix</keyword>
<reference evidence="3 4" key="1">
    <citation type="journal article" date="2018" name="Syst. Appl. Microbiol.">
        <title>Photobacterium carnosum sp. nov., isolated from spoiled modified atmosphere packaged poultry meat.</title>
        <authorList>
            <person name="Hilgarth M."/>
            <person name="Fuertes S."/>
            <person name="Ehrmann M."/>
            <person name="Vogel R.F."/>
        </authorList>
    </citation>
    <scope>NUCLEOTIDE SEQUENCE [LARGE SCALE GENOMIC DNA]</scope>
    <source>
        <strain evidence="3 4">TMW 2.2021</strain>
    </source>
</reference>
<evidence type="ECO:0000313" key="4">
    <source>
        <dbReference type="Proteomes" id="UP000234420"/>
    </source>
</evidence>
<accession>A0A2N4UW96</accession>
<keyword evidence="2" id="KW-0812">Transmembrane</keyword>
<proteinExistence type="predicted"/>
<dbReference type="InterPro" id="IPR007973">
    <property type="entry name" value="Pilus_assembly_TraE"/>
</dbReference>